<feature type="region of interest" description="Disordered" evidence="1">
    <location>
        <begin position="341"/>
        <end position="429"/>
    </location>
</feature>
<name>A0AAJ0G9Y7_9PEZI</name>
<evidence type="ECO:0000313" key="3">
    <source>
        <dbReference type="Proteomes" id="UP001271007"/>
    </source>
</evidence>
<comment type="caution">
    <text evidence="2">The sequence shown here is derived from an EMBL/GenBank/DDBJ whole genome shotgun (WGS) entry which is preliminary data.</text>
</comment>
<reference evidence="2" key="1">
    <citation type="submission" date="2023-04" db="EMBL/GenBank/DDBJ databases">
        <title>Black Yeasts Isolated from many extreme environments.</title>
        <authorList>
            <person name="Coleine C."/>
            <person name="Stajich J.E."/>
            <person name="Selbmann L."/>
        </authorList>
    </citation>
    <scope>NUCLEOTIDE SEQUENCE</scope>
    <source>
        <strain evidence="2">CCFEE 5312</strain>
    </source>
</reference>
<dbReference type="EMBL" id="JAWDJX010000035">
    <property type="protein sequence ID" value="KAK3050106.1"/>
    <property type="molecule type" value="Genomic_DNA"/>
</dbReference>
<sequence length="429" mass="46182">MAPKAVRGAGGEDPAIPAAPASRSAPTTPVYGTRSSTRLQAGQASDGPDLPYNLPQPEPQGWKGFVQSTDDAEAVLAERRKSNLFDLEDPGKRRSSREIPQDGDAAAAESSQGAGTTSASAQENAEAEQQEASMSDAQANNDQQSNNGGDVDGDEEARQSLPDRLLTDEERADQPKLRMLHHSYITWNADSTAESWIAGLVNPEHPDGKEVYDHGGQVFRVAMTTSKVDQESGIHFREEDFMVCDLEYCLVCKADGDDDLWSPTEGLPFVHSSDTVRSAGGITRFTPKPRQYELDYGPGYLRRVRFMTESGETSVPARVCGYQGCEVCTGRSLAAMEQLTVDDEEGEGEGSAEGDVTGPSKKGKGKQRVTFDLPDAPASEPSAAMQDGEGGEDGGEEEGPKKPKLRLTVRKPEAKRKSGGSRGSRKKKW</sequence>
<protein>
    <submittedName>
        <fullName evidence="2">Uncharacterized protein</fullName>
    </submittedName>
</protein>
<feature type="compositionally biased region" description="Low complexity" evidence="1">
    <location>
        <begin position="105"/>
        <end position="124"/>
    </location>
</feature>
<proteinExistence type="predicted"/>
<evidence type="ECO:0000313" key="2">
    <source>
        <dbReference type="EMBL" id="KAK3050106.1"/>
    </source>
</evidence>
<feature type="compositionally biased region" description="Low complexity" evidence="1">
    <location>
        <begin position="14"/>
        <end position="29"/>
    </location>
</feature>
<gene>
    <name evidence="2" type="ORF">LTR09_008761</name>
</gene>
<dbReference type="Proteomes" id="UP001271007">
    <property type="component" value="Unassembled WGS sequence"/>
</dbReference>
<evidence type="ECO:0000256" key="1">
    <source>
        <dbReference type="SAM" id="MobiDB-lite"/>
    </source>
</evidence>
<feature type="region of interest" description="Disordered" evidence="1">
    <location>
        <begin position="1"/>
        <end position="172"/>
    </location>
</feature>
<feature type="compositionally biased region" description="Low complexity" evidence="1">
    <location>
        <begin position="130"/>
        <end position="149"/>
    </location>
</feature>
<dbReference type="AlphaFoldDB" id="A0AAJ0G9Y7"/>
<feature type="compositionally biased region" description="Polar residues" evidence="1">
    <location>
        <begin position="33"/>
        <end position="43"/>
    </location>
</feature>
<organism evidence="2 3">
    <name type="scientific">Extremus antarcticus</name>
    <dbReference type="NCBI Taxonomy" id="702011"/>
    <lineage>
        <taxon>Eukaryota</taxon>
        <taxon>Fungi</taxon>
        <taxon>Dikarya</taxon>
        <taxon>Ascomycota</taxon>
        <taxon>Pezizomycotina</taxon>
        <taxon>Dothideomycetes</taxon>
        <taxon>Dothideomycetidae</taxon>
        <taxon>Mycosphaerellales</taxon>
        <taxon>Extremaceae</taxon>
        <taxon>Extremus</taxon>
    </lineage>
</organism>
<feature type="compositionally biased region" description="Basic residues" evidence="1">
    <location>
        <begin position="417"/>
        <end position="429"/>
    </location>
</feature>
<feature type="compositionally biased region" description="Basic and acidic residues" evidence="1">
    <location>
        <begin position="76"/>
        <end position="100"/>
    </location>
</feature>
<keyword evidence="3" id="KW-1185">Reference proteome</keyword>
<feature type="compositionally biased region" description="Acidic residues" evidence="1">
    <location>
        <begin position="341"/>
        <end position="352"/>
    </location>
</feature>
<accession>A0AAJ0G9Y7</accession>